<dbReference type="Proteomes" id="UP000282002">
    <property type="component" value="Chromosome"/>
</dbReference>
<evidence type="ECO:0000256" key="1">
    <source>
        <dbReference type="SAM" id="Phobius"/>
    </source>
</evidence>
<evidence type="ECO:0000313" key="4">
    <source>
        <dbReference type="EMBL" id="AZL57711.1"/>
    </source>
</evidence>
<organism evidence="4 5">
    <name type="scientific">Tabrizicola piscis</name>
    <dbReference type="NCBI Taxonomy" id="2494374"/>
    <lineage>
        <taxon>Bacteria</taxon>
        <taxon>Pseudomonadati</taxon>
        <taxon>Pseudomonadota</taxon>
        <taxon>Alphaproteobacteria</taxon>
        <taxon>Rhodobacterales</taxon>
        <taxon>Paracoccaceae</taxon>
        <taxon>Tabrizicola</taxon>
    </lineage>
</organism>
<name>A0A3S8U275_9RHOB</name>
<feature type="transmembrane region" description="Helical" evidence="1">
    <location>
        <begin position="147"/>
        <end position="164"/>
    </location>
</feature>
<evidence type="ECO:0000259" key="3">
    <source>
        <dbReference type="Pfam" id="PF19040"/>
    </source>
</evidence>
<keyword evidence="5" id="KW-1185">Reference proteome</keyword>
<protein>
    <submittedName>
        <fullName evidence="4">Acyltransferase</fullName>
    </submittedName>
</protein>
<feature type="transmembrane region" description="Helical" evidence="1">
    <location>
        <begin position="225"/>
        <end position="241"/>
    </location>
</feature>
<feature type="domain" description="SGNH" evidence="3">
    <location>
        <begin position="432"/>
        <end position="617"/>
    </location>
</feature>
<feature type="domain" description="Acyltransferase 3" evidence="2">
    <location>
        <begin position="9"/>
        <end position="325"/>
    </location>
</feature>
<dbReference type="PANTHER" id="PTHR23028:SF53">
    <property type="entry name" value="ACYL_TRANSF_3 DOMAIN-CONTAINING PROTEIN"/>
    <property type="match status" value="1"/>
</dbReference>
<feature type="transmembrane region" description="Helical" evidence="1">
    <location>
        <begin position="276"/>
        <end position="298"/>
    </location>
</feature>
<dbReference type="Pfam" id="PF01757">
    <property type="entry name" value="Acyl_transf_3"/>
    <property type="match status" value="1"/>
</dbReference>
<feature type="transmembrane region" description="Helical" evidence="1">
    <location>
        <begin position="170"/>
        <end position="190"/>
    </location>
</feature>
<feature type="transmembrane region" description="Helical" evidence="1">
    <location>
        <begin position="35"/>
        <end position="55"/>
    </location>
</feature>
<gene>
    <name evidence="4" type="ORF">EI545_01940</name>
</gene>
<dbReference type="GO" id="GO:0016747">
    <property type="term" value="F:acyltransferase activity, transferring groups other than amino-acyl groups"/>
    <property type="evidence" value="ECO:0007669"/>
    <property type="project" value="InterPro"/>
</dbReference>
<dbReference type="GO" id="GO:0016020">
    <property type="term" value="C:membrane"/>
    <property type="evidence" value="ECO:0007669"/>
    <property type="project" value="TreeGrafter"/>
</dbReference>
<dbReference type="AlphaFoldDB" id="A0A3S8U275"/>
<proteinExistence type="predicted"/>
<evidence type="ECO:0000313" key="5">
    <source>
        <dbReference type="Proteomes" id="UP000282002"/>
    </source>
</evidence>
<keyword evidence="4" id="KW-0808">Transferase</keyword>
<accession>A0A3S8U275</accession>
<feature type="transmembrane region" description="Helical" evidence="1">
    <location>
        <begin position="202"/>
        <end position="219"/>
    </location>
</feature>
<evidence type="ECO:0000259" key="2">
    <source>
        <dbReference type="Pfam" id="PF01757"/>
    </source>
</evidence>
<feature type="transmembrane region" description="Helical" evidence="1">
    <location>
        <begin position="348"/>
        <end position="368"/>
    </location>
</feature>
<keyword evidence="1" id="KW-0812">Transmembrane</keyword>
<dbReference type="OrthoDB" id="9796461at2"/>
<dbReference type="Pfam" id="PF19040">
    <property type="entry name" value="SGNH"/>
    <property type="match status" value="1"/>
</dbReference>
<keyword evidence="4" id="KW-0012">Acyltransferase</keyword>
<dbReference type="PANTHER" id="PTHR23028">
    <property type="entry name" value="ACETYLTRANSFERASE"/>
    <property type="match status" value="1"/>
</dbReference>
<dbReference type="InterPro" id="IPR050879">
    <property type="entry name" value="Acyltransferase_3"/>
</dbReference>
<dbReference type="InterPro" id="IPR002656">
    <property type="entry name" value="Acyl_transf_3_dom"/>
</dbReference>
<sequence length="627" mass="68287">MHKAVGYRAEIDGLRAVAVLTILLHHAGVPWLPGGYLGVDMFFVVSGFVITRLLVAELDSGTFDAAAFWRRRVRRILPPLVVLLAVVLTAAWGMMSARQMEDFLPVFLGATAMVPNIVLWDQVGYFSQVAKMRPLLHLWSLGVEEQFYLLYPLLLAGLAGLGLRSRGRVWALWALALASLTLAGALVVVAPSAGFYLLPSRVWELLAGALAALSLWHPGLRARQVWALLGLALMLVPMLVYETRSPGPATVPPILGAALCLMVARPDTWVGKGLALGPMVAVGKISFGAYLWHWPLLVFTRIHMAEEPSLALKLGLMAVALGLGWASWRFVEAPFRRAERPVFPRFGIAVGVASLAGLATIGGAVMLAEARDWRRLDWPGYSPSAIRAIEVERGILVRSKICHLGDESVPPGPFMAQWACGQPDATGQEIWPVGVFGDSIGSDFAMVLRATGRNPMQMTGFGCALLPDRMRPECREMAELFRATAKASGIRTVILINRWEPAELTPQALVDLELWWGEVFDTVVLVAPLPRFAELEERLLRWPRDRVAGLQPDFSEREAFLRARSRVQGSEMRVIDAAALFCGARPGCSPLGEGPLLLDGSGHLTPEGARLYGQALEASGDLDGMVP</sequence>
<dbReference type="EMBL" id="CP034328">
    <property type="protein sequence ID" value="AZL57711.1"/>
    <property type="molecule type" value="Genomic_DNA"/>
</dbReference>
<dbReference type="GO" id="GO:0009103">
    <property type="term" value="P:lipopolysaccharide biosynthetic process"/>
    <property type="evidence" value="ECO:0007669"/>
    <property type="project" value="TreeGrafter"/>
</dbReference>
<dbReference type="InterPro" id="IPR043968">
    <property type="entry name" value="SGNH"/>
</dbReference>
<feature type="transmembrane region" description="Helical" evidence="1">
    <location>
        <begin position="310"/>
        <end position="328"/>
    </location>
</feature>
<feature type="transmembrane region" description="Helical" evidence="1">
    <location>
        <begin position="12"/>
        <end position="29"/>
    </location>
</feature>
<dbReference type="RefSeq" id="WP_125323901.1">
    <property type="nucleotide sequence ID" value="NZ_CP034328.1"/>
</dbReference>
<reference evidence="4 5" key="1">
    <citation type="submission" date="2018-12" db="EMBL/GenBank/DDBJ databases">
        <title>Complete genome sequencing of Tabrizicola sp. K13M18.</title>
        <authorList>
            <person name="Bae J.-W."/>
        </authorList>
    </citation>
    <scope>NUCLEOTIDE SEQUENCE [LARGE SCALE GENOMIC DNA]</scope>
    <source>
        <strain evidence="4 5">K13M18</strain>
    </source>
</reference>
<feature type="transmembrane region" description="Helical" evidence="1">
    <location>
        <begin position="76"/>
        <end position="97"/>
    </location>
</feature>
<keyword evidence="1" id="KW-1133">Transmembrane helix</keyword>
<dbReference type="KEGG" id="taw:EI545_01940"/>
<keyword evidence="1" id="KW-0472">Membrane</keyword>